<accession>A0ABD3S073</accession>
<feature type="region of interest" description="Disordered" evidence="2">
    <location>
        <begin position="1118"/>
        <end position="1146"/>
    </location>
</feature>
<dbReference type="PANTHER" id="PTHR45725">
    <property type="entry name" value="FORMIN HOMOLOGY 2 FAMILY MEMBER"/>
    <property type="match status" value="1"/>
</dbReference>
<feature type="region of interest" description="Disordered" evidence="2">
    <location>
        <begin position="151"/>
        <end position="236"/>
    </location>
</feature>
<feature type="compositionally biased region" description="Pro residues" evidence="2">
    <location>
        <begin position="187"/>
        <end position="201"/>
    </location>
</feature>
<feature type="compositionally biased region" description="Gly residues" evidence="2">
    <location>
        <begin position="1123"/>
        <end position="1140"/>
    </location>
</feature>
<comment type="caution">
    <text evidence="3">The sequence shown here is derived from an EMBL/GenBank/DDBJ whole genome shotgun (WGS) entry which is preliminary data.</text>
</comment>
<feature type="compositionally biased region" description="Basic and acidic residues" evidence="2">
    <location>
        <begin position="649"/>
        <end position="658"/>
    </location>
</feature>
<keyword evidence="1" id="KW-0175">Coiled coil</keyword>
<evidence type="ECO:0000313" key="3">
    <source>
        <dbReference type="EMBL" id="KAL3817846.1"/>
    </source>
</evidence>
<organism evidence="3 4">
    <name type="scientific">Cyclostephanos tholiformis</name>
    <dbReference type="NCBI Taxonomy" id="382380"/>
    <lineage>
        <taxon>Eukaryota</taxon>
        <taxon>Sar</taxon>
        <taxon>Stramenopiles</taxon>
        <taxon>Ochrophyta</taxon>
        <taxon>Bacillariophyta</taxon>
        <taxon>Coscinodiscophyceae</taxon>
        <taxon>Thalassiosirophycidae</taxon>
        <taxon>Stephanodiscales</taxon>
        <taxon>Stephanodiscaceae</taxon>
        <taxon>Cyclostephanos</taxon>
    </lineage>
</organism>
<evidence type="ECO:0000256" key="1">
    <source>
        <dbReference type="SAM" id="Coils"/>
    </source>
</evidence>
<feature type="region of interest" description="Disordered" evidence="2">
    <location>
        <begin position="1"/>
        <end position="103"/>
    </location>
</feature>
<feature type="compositionally biased region" description="Pro residues" evidence="2">
    <location>
        <begin position="154"/>
        <end position="163"/>
    </location>
</feature>
<sequence>MSHQDERDALANQLAASGRQSDGGEAPDRNSHPRSALSAGGRPSHPHSVPTSMPPHPTPHHQAGGAGLPPPPHHHYPPGIPGGHHHHPAIPAVGPSPGPPGAFFHPSAFNSGLAAAIAAAEYQRQRDASHIFAAAHANGMQPYFLSFANNYGHLPPPSHPPLPYQHQQQQQQQQEQQQWPPQAASPAPQPPSPGSSPPTESPSPSIAPDETDMRGGAPKPGMPSFRNGRPELPPPKWYDASVPLGVDEDKHYLSELQCVLRSDFVEAFGTTQTDIVLPVHGRNKPIALGQVGIRCQHCRDFSSVVNNIDPADKNRNSAQNAISYPSFISGIYNTVQQMYRLHFEQCPYVPNELKSRVSTMKDSHTSRGGRKQYWIDSAKRIGLVDTSFGIHYGRDPKEPLPPLVSEGVGEFWRHSASKMEDDNDELDLETANEWERSMSYGDEPFDGGEKGSNVADEVEAYPLVTPEEKHLVTDYLYLALEQMQPCKLQDADRVGCYKGRRTGFPGLACKHCIGQAGCGRYFPASEASLSQTTTSQTIVNHVRNCRRCPLEVREQLELMKRAKTCPGYKKSDKPKHGGRKVFFRRLWCRIQRIPLPYNDNPSSPPTAHDCESPKKDSPPSSPSLTNKEVTAAPPRETPESTKKRRKTSHSSDNECRKNVKRLQETRKIDYDCSKSDEECDGDVGGVVEMVEFDNVHEEGDVISHHERSDFASSNAAHSAKNNAHIAYQGRARLTRGDDLHWLSESDCFIRQELAEVFTAQEEDLGLHGDPQIGQVGVRCFYCAENLPSGERRGGHVYYPSSVAAVQLAVSNLQRRHFGICTEIPEQARRSFQSMKGYSAKPKGDTAQYWTDAAKELGLQDSQEGPGIFFFRNPLDNSPADDIDIEKNDDRFRGSVLVPADDRFKCTDHTLLLLRQFQPCQFHESDRKSSRCWDRSIGFPGLVCVNCTQKRYFPINEKKLQDSLGLMATHIHNCFRAPLEVKASLCYLQHRSLVQRQELGGQWKLTFFKGVWNRLHRGFRPTESTVAINVDATTTASDCDPVNGVSVDANVFLGGKESLVAEDDGHLLEEETDVRGTLYPDLNKINNREKDNYDELEEMKDLIKSAALWLSERDADNEARARARGGGGIGGNGGGGGGGRGRGIKRK</sequence>
<dbReference type="EMBL" id="JALLPB020000089">
    <property type="protein sequence ID" value="KAL3817846.1"/>
    <property type="molecule type" value="Genomic_DNA"/>
</dbReference>
<feature type="compositionally biased region" description="Basic and acidic residues" evidence="2">
    <location>
        <begin position="608"/>
        <end position="617"/>
    </location>
</feature>
<name>A0ABD3S073_9STRA</name>
<keyword evidence="4" id="KW-1185">Reference proteome</keyword>
<dbReference type="InterPro" id="IPR051425">
    <property type="entry name" value="Formin_Homology"/>
</dbReference>
<dbReference type="PANTHER" id="PTHR45725:SF1">
    <property type="entry name" value="DISHEVELLED ASSOCIATED ACTIVATOR OF MORPHOGENESIS, ISOFORM D"/>
    <property type="match status" value="1"/>
</dbReference>
<evidence type="ECO:0000313" key="4">
    <source>
        <dbReference type="Proteomes" id="UP001530377"/>
    </source>
</evidence>
<dbReference type="AlphaFoldDB" id="A0ABD3S073"/>
<protein>
    <submittedName>
        <fullName evidence="3">Uncharacterized protein</fullName>
    </submittedName>
</protein>
<feature type="region of interest" description="Disordered" evidence="2">
    <location>
        <begin position="597"/>
        <end position="658"/>
    </location>
</feature>
<feature type="compositionally biased region" description="Low complexity" evidence="2">
    <location>
        <begin position="164"/>
        <end position="186"/>
    </location>
</feature>
<evidence type="ECO:0000256" key="2">
    <source>
        <dbReference type="SAM" id="MobiDB-lite"/>
    </source>
</evidence>
<reference evidence="3 4" key="1">
    <citation type="submission" date="2024-10" db="EMBL/GenBank/DDBJ databases">
        <title>Updated reference genomes for cyclostephanoid diatoms.</title>
        <authorList>
            <person name="Roberts W.R."/>
            <person name="Alverson A.J."/>
        </authorList>
    </citation>
    <scope>NUCLEOTIDE SEQUENCE [LARGE SCALE GENOMIC DNA]</scope>
    <source>
        <strain evidence="3 4">AJA228-03</strain>
    </source>
</reference>
<dbReference type="Proteomes" id="UP001530377">
    <property type="component" value="Unassembled WGS sequence"/>
</dbReference>
<proteinExistence type="predicted"/>
<feature type="coiled-coil region" evidence="1">
    <location>
        <begin position="1078"/>
        <end position="1105"/>
    </location>
</feature>
<gene>
    <name evidence="3" type="ORF">ACHAXA_004020</name>
</gene>